<keyword evidence="1" id="KW-0472">Membrane</keyword>
<keyword evidence="1" id="KW-1133">Transmembrane helix</keyword>
<accession>A0A4Y9Z7S0</accession>
<protein>
    <submittedName>
        <fullName evidence="2">Uncharacterized protein</fullName>
    </submittedName>
</protein>
<evidence type="ECO:0000313" key="2">
    <source>
        <dbReference type="EMBL" id="TFY70180.1"/>
    </source>
</evidence>
<dbReference type="OrthoDB" id="3250682at2759"/>
<keyword evidence="1" id="KW-0812">Transmembrane</keyword>
<evidence type="ECO:0000313" key="3">
    <source>
        <dbReference type="Proteomes" id="UP000298327"/>
    </source>
</evidence>
<feature type="transmembrane region" description="Helical" evidence="1">
    <location>
        <begin position="249"/>
        <end position="268"/>
    </location>
</feature>
<proteinExistence type="predicted"/>
<dbReference type="Proteomes" id="UP000298327">
    <property type="component" value="Unassembled WGS sequence"/>
</dbReference>
<keyword evidence="3" id="KW-1185">Reference proteome</keyword>
<feature type="transmembrane region" description="Helical" evidence="1">
    <location>
        <begin position="181"/>
        <end position="207"/>
    </location>
</feature>
<gene>
    <name evidence="2" type="ORF">EVG20_g2825</name>
</gene>
<sequence length="339" mass="37531">MGIGIVKAELLALCLEDFLFGIFATLAFMAIVVLLRRGPTTSKKTLLSALCCMIVFATAHILIDFVRAFDAFVPADGSAAVYFANLADPVFLTKSAFMTMQVTFGDCVNIWRCWIVSGRRITPIVLPTVGMLGGFGKEYDRIVLHGSERTMYLAASGIAIIVTIAQASSQDTIFDSAKRWIMPYFILTMCVNIYCTAMILWIIFRNYNPHAVFGHTRRAIAVIIESGSLYTASILGFLSAYFAQSNGQYPALDVVVPLVGIIYCLILLQTEYMHGDGTNSIHTTRVEWPSRRRGSSGEPGLPHYATSPLAIEITREVEQHEMQRTGKEKHDFEVEVTDA</sequence>
<name>A0A4Y9Z7S0_9AGAM</name>
<dbReference type="EMBL" id="SEOQ01000117">
    <property type="protein sequence ID" value="TFY70180.1"/>
    <property type="molecule type" value="Genomic_DNA"/>
</dbReference>
<feature type="transmembrane region" description="Helical" evidence="1">
    <location>
        <begin position="18"/>
        <end position="35"/>
    </location>
</feature>
<feature type="transmembrane region" description="Helical" evidence="1">
    <location>
        <begin position="151"/>
        <end position="169"/>
    </location>
</feature>
<evidence type="ECO:0000256" key="1">
    <source>
        <dbReference type="SAM" id="Phobius"/>
    </source>
</evidence>
<comment type="caution">
    <text evidence="2">The sequence shown here is derived from an EMBL/GenBank/DDBJ whole genome shotgun (WGS) entry which is preliminary data.</text>
</comment>
<dbReference type="AlphaFoldDB" id="A0A4Y9Z7S0"/>
<dbReference type="STRING" id="205917.A0A4Y9Z7S0"/>
<feature type="transmembrane region" description="Helical" evidence="1">
    <location>
        <begin position="47"/>
        <end position="66"/>
    </location>
</feature>
<feature type="transmembrane region" description="Helical" evidence="1">
    <location>
        <begin position="219"/>
        <end position="243"/>
    </location>
</feature>
<organism evidence="2 3">
    <name type="scientific">Dentipellis fragilis</name>
    <dbReference type="NCBI Taxonomy" id="205917"/>
    <lineage>
        <taxon>Eukaryota</taxon>
        <taxon>Fungi</taxon>
        <taxon>Dikarya</taxon>
        <taxon>Basidiomycota</taxon>
        <taxon>Agaricomycotina</taxon>
        <taxon>Agaricomycetes</taxon>
        <taxon>Russulales</taxon>
        <taxon>Hericiaceae</taxon>
        <taxon>Dentipellis</taxon>
    </lineage>
</organism>
<reference evidence="2 3" key="1">
    <citation type="submission" date="2019-02" db="EMBL/GenBank/DDBJ databases">
        <title>Genome sequencing of the rare red list fungi Dentipellis fragilis.</title>
        <authorList>
            <person name="Buettner E."/>
            <person name="Kellner H."/>
        </authorList>
    </citation>
    <scope>NUCLEOTIDE SEQUENCE [LARGE SCALE GENOMIC DNA]</scope>
    <source>
        <strain evidence="2 3">DSM 105465</strain>
    </source>
</reference>